<proteinExistence type="predicted"/>
<evidence type="ECO:0000256" key="2">
    <source>
        <dbReference type="SAM" id="MobiDB-lite"/>
    </source>
</evidence>
<feature type="region of interest" description="Disordered" evidence="2">
    <location>
        <begin position="810"/>
        <end position="831"/>
    </location>
</feature>
<dbReference type="AlphaFoldDB" id="A0A087Y9B7"/>
<feature type="coiled-coil region" evidence="1">
    <location>
        <begin position="119"/>
        <end position="160"/>
    </location>
</feature>
<reference evidence="3" key="2">
    <citation type="submission" date="2025-08" db="UniProtKB">
        <authorList>
            <consortium name="Ensembl"/>
        </authorList>
    </citation>
    <scope>IDENTIFICATION</scope>
</reference>
<accession>A0A087Y9B7</accession>
<keyword evidence="4" id="KW-1185">Reference proteome</keyword>
<dbReference type="eggNOG" id="ENOG502R7DC">
    <property type="taxonomic scope" value="Eukaryota"/>
</dbReference>
<feature type="coiled-coil region" evidence="1">
    <location>
        <begin position="546"/>
        <end position="587"/>
    </location>
</feature>
<dbReference type="PANTHER" id="PTHR35088">
    <property type="entry name" value="COILED-COIL DOMAIN-CONTAINING PROTEIN 178"/>
    <property type="match status" value="1"/>
</dbReference>
<evidence type="ECO:0000313" key="3">
    <source>
        <dbReference type="Ensembl" id="ENSPFOP00000014620.1"/>
    </source>
</evidence>
<name>A0A087Y9B7_POEFO</name>
<dbReference type="KEGG" id="pfor:103135783"/>
<feature type="coiled-coil region" evidence="1">
    <location>
        <begin position="461"/>
        <end position="520"/>
    </location>
</feature>
<dbReference type="OrthoDB" id="10010556at2759"/>
<keyword evidence="1" id="KW-0175">Coiled coil</keyword>
<dbReference type="Proteomes" id="UP000028760">
    <property type="component" value="Unassembled WGS sequence"/>
</dbReference>
<feature type="coiled-coil region" evidence="1">
    <location>
        <begin position="248"/>
        <end position="313"/>
    </location>
</feature>
<evidence type="ECO:0000313" key="4">
    <source>
        <dbReference type="Proteomes" id="UP000028760"/>
    </source>
</evidence>
<dbReference type="PANTHER" id="PTHR35088:SF1">
    <property type="entry name" value="COILED-COIL DOMAIN-CONTAINING PROTEIN 178"/>
    <property type="match status" value="1"/>
</dbReference>
<feature type="coiled-coil region" evidence="1">
    <location>
        <begin position="187"/>
        <end position="221"/>
    </location>
</feature>
<dbReference type="CTD" id="374864"/>
<dbReference type="EMBL" id="AYCK01003147">
    <property type="status" value="NOT_ANNOTATED_CDS"/>
    <property type="molecule type" value="Genomic_DNA"/>
</dbReference>
<feature type="coiled-coil region" evidence="1">
    <location>
        <begin position="697"/>
        <end position="724"/>
    </location>
</feature>
<reference evidence="3" key="3">
    <citation type="submission" date="2025-09" db="UniProtKB">
        <authorList>
            <consortium name="Ensembl"/>
        </authorList>
    </citation>
    <scope>IDENTIFICATION</scope>
</reference>
<dbReference type="GeneID" id="103135783"/>
<feature type="region of interest" description="Disordered" evidence="2">
    <location>
        <begin position="1"/>
        <end position="21"/>
    </location>
</feature>
<feature type="coiled-coil region" evidence="1">
    <location>
        <begin position="352"/>
        <end position="379"/>
    </location>
</feature>
<dbReference type="GeneTree" id="ENSGT00940000166855"/>
<dbReference type="Ensembl" id="ENSPFOT00000014642.1">
    <property type="protein sequence ID" value="ENSPFOP00000014620.1"/>
    <property type="gene ID" value="ENSPFOG00000014606.1"/>
</dbReference>
<dbReference type="OMA" id="AICHIQD"/>
<dbReference type="RefSeq" id="XP_016525135.1">
    <property type="nucleotide sequence ID" value="XM_016669649.1"/>
</dbReference>
<sequence length="831" mass="97205">MPKVKPLALPSREGRASQQDQADLQVVCTGRRRICALLNTPSPCASTAICHIQDMRSRLNNWFQKPRISQPEIDPDNLQNIETLRLQRLSFKDLDSDPTGLYVEGIAITARGYQKSPLKEKIEDVLSEVVNLVERLEADRQFAEEALQKEKRRRKVLVNKIDAIALWKLNEHPAIIQREHDACSRDIAELQWQLKRENQKVDEVQEKLLQSELLNRKLQEDTEFARNQIPIVKENNERQEDFLRLLEIAQAEADNVQASTKKDLLQIEMELEKEETAATKERVAHQQRHEEILDELDDRLKELNRLKVLKKNMLIGIEKTKEAVIFKEKKQTEFLDRLPEIANVEKVEEDKISHLNLELEKEVKKNEQLREKRNSIQRESEIKISTWEAELVITKAHLYLRNEALEALLKENKEYEQKIDDCQTKICKSEKEVKQLHEERKQMLQKTNDNDEHWEKAKQELTEVTEQHRIIKAELDKQENLVIKEDQEATIIIEGLRKELAHLMSTVEKLKGKLAEITLELKKYDDCSELANQGLQKEFDESYSATQALEAIVKRMKELIENLEKTQREHEDALADLEKDIKLNRDQLKVARVLHGAILWKIKNGINRYNVLMNKTKEYQGSSREMEKDIEAIPKVIAELEKDLDVVDFKNKSAARTMSTLQSDINNWQLRTDLLKRRSLAHLRDRRQLMEETEGFLEVARAENERLAIEYQDLKKMLLEARQESVSALRVKNRVHKKCSYYTELSLLQKRMHKVLVKYLEQRSLRFLVDLEECQTVARKTSQKISIAQGKFSEEIQLISVFLQSIRESSTTTKNAEKNKQTSPDATEVKE</sequence>
<reference evidence="4" key="1">
    <citation type="submission" date="2013-10" db="EMBL/GenBank/DDBJ databases">
        <authorList>
            <person name="Schartl M."/>
            <person name="Warren W."/>
        </authorList>
    </citation>
    <scope>NUCLEOTIDE SEQUENCE [LARGE SCALE GENOMIC DNA]</scope>
    <source>
        <strain evidence="4">female</strain>
    </source>
</reference>
<organism evidence="3 4">
    <name type="scientific">Poecilia formosa</name>
    <name type="common">Amazon molly</name>
    <name type="synonym">Limia formosa</name>
    <dbReference type="NCBI Taxonomy" id="48698"/>
    <lineage>
        <taxon>Eukaryota</taxon>
        <taxon>Metazoa</taxon>
        <taxon>Chordata</taxon>
        <taxon>Craniata</taxon>
        <taxon>Vertebrata</taxon>
        <taxon>Euteleostomi</taxon>
        <taxon>Actinopterygii</taxon>
        <taxon>Neopterygii</taxon>
        <taxon>Teleostei</taxon>
        <taxon>Neoteleostei</taxon>
        <taxon>Acanthomorphata</taxon>
        <taxon>Ovalentaria</taxon>
        <taxon>Atherinomorphae</taxon>
        <taxon>Cyprinodontiformes</taxon>
        <taxon>Poeciliidae</taxon>
        <taxon>Poeciliinae</taxon>
        <taxon>Poecilia</taxon>
    </lineage>
</organism>
<evidence type="ECO:0000256" key="1">
    <source>
        <dbReference type="SAM" id="Coils"/>
    </source>
</evidence>
<protein>
    <submittedName>
        <fullName evidence="3">Coiled-coil domain containing 178</fullName>
    </submittedName>
</protein>
<dbReference type="InterPro" id="IPR038826">
    <property type="entry name" value="CCDC178"/>
</dbReference>